<feature type="transmembrane region" description="Helical" evidence="2">
    <location>
        <begin position="55"/>
        <end position="72"/>
    </location>
</feature>
<dbReference type="PANTHER" id="PTHR12305">
    <property type="entry name" value="PHOSPHATASE WITH HOMOLOGY TO TENSIN"/>
    <property type="match status" value="1"/>
</dbReference>
<dbReference type="Proteomes" id="UP000015354">
    <property type="component" value="Unassembled WGS sequence"/>
</dbReference>
<dbReference type="AlphaFoldDB" id="S9W4B3"/>
<organism evidence="7 8">
    <name type="scientific">Strigomonas culicis</name>
    <dbReference type="NCBI Taxonomy" id="28005"/>
    <lineage>
        <taxon>Eukaryota</taxon>
        <taxon>Discoba</taxon>
        <taxon>Euglenozoa</taxon>
        <taxon>Kinetoplastea</taxon>
        <taxon>Metakinetoplastina</taxon>
        <taxon>Trypanosomatida</taxon>
        <taxon>Trypanosomatidae</taxon>
        <taxon>Strigomonadinae</taxon>
        <taxon>Strigomonas</taxon>
    </lineage>
</organism>
<accession>S9W4B3</accession>
<dbReference type="PROSITE" id="PS51182">
    <property type="entry name" value="C2_TENSIN"/>
    <property type="match status" value="1"/>
</dbReference>
<feature type="domain" description="Tyrosine specific protein phosphatases" evidence="3">
    <location>
        <begin position="193"/>
        <end position="251"/>
    </location>
</feature>
<dbReference type="InterPro" id="IPR000387">
    <property type="entry name" value="Tyr_Pase_dom"/>
</dbReference>
<keyword evidence="8" id="KW-1185">Reference proteome</keyword>
<dbReference type="InterPro" id="IPR051281">
    <property type="entry name" value="Dual-spec_lipid-protein_phosph"/>
</dbReference>
<dbReference type="InterPro" id="IPR057023">
    <property type="entry name" value="PTP-SAK"/>
</dbReference>
<dbReference type="InterPro" id="IPR035892">
    <property type="entry name" value="C2_domain_sf"/>
</dbReference>
<dbReference type="SUPFAM" id="SSF49562">
    <property type="entry name" value="C2 domain (Calcium/lipid-binding domain, CaLB)"/>
    <property type="match status" value="1"/>
</dbReference>
<gene>
    <name evidence="7" type="ORF">STCU_01775</name>
    <name evidence="6" type="ORF">STCU_03712</name>
</gene>
<dbReference type="GO" id="GO:0005829">
    <property type="term" value="C:cytosol"/>
    <property type="evidence" value="ECO:0007669"/>
    <property type="project" value="TreeGrafter"/>
</dbReference>
<dbReference type="PROSITE" id="PS50056">
    <property type="entry name" value="TYR_PHOSPHATASE_2"/>
    <property type="match status" value="1"/>
</dbReference>
<keyword evidence="1" id="KW-0378">Hydrolase</keyword>
<sequence length="532" mass="61271">MIFYAVDLALLFGYQQRSRLRIPPFAWRAAEPAILFLLFLCELISWIVWDGSERRSGAFVTFSLFCFALWVAHGPTRLEQFVFGLRVLCSADRRRYQADGFDLDLSYVHHNIIAMAWPADNFEKLFRNDVAEVADFLNRRHPQSYLVINLCSERTYNPTPFHHQTSWYPMDDHNPCELEMMVTFCRECSDFIGEDMYTRVLAIHCKGGKGRTGTLICALMMYMGIKRETGRALHHFARLRTKVGSTKFQGVQAPSQGRYVQYFEELIRLRHNNDVTLGGSPFGTGSTTNRDALQVPHAPVRITRLRVMNLPHVWYAMGIGKLYFVLLTKPNTERRRHYISNPDVRFSSKVPDPSSYTNKQLRDLFGADEDNLYKACNALDPNFSDENETGVGHHGYKLDNDSFWFYINNDWSRRLDYDGFHAAMRTHSTDASPTSSSASAAAAVADMNVSIEYKFPERIAALDGDVVLKFFYARNDPNPLEAPVQVWFHTAMEQRRQQGTHFAFSREDIDGPAKDKKFKRYPQNFSIEITVD</sequence>
<evidence type="ECO:0000259" key="3">
    <source>
        <dbReference type="PROSITE" id="PS50056"/>
    </source>
</evidence>
<dbReference type="Pfam" id="PF22784">
    <property type="entry name" value="PTP-SAK"/>
    <property type="match status" value="1"/>
</dbReference>
<feature type="transmembrane region" description="Helical" evidence="2">
    <location>
        <begin position="25"/>
        <end position="49"/>
    </location>
</feature>
<reference evidence="7 8" key="1">
    <citation type="journal article" date="2013" name="PLoS ONE">
        <title>Predicting the Proteins of Angomonas deanei, Strigomonas culicis and Their Respective Endosymbionts Reveals New Aspects of the Trypanosomatidae Family.</title>
        <authorList>
            <person name="Motta M.C."/>
            <person name="Martins A.C."/>
            <person name="de Souza S.S."/>
            <person name="Catta-Preta C.M."/>
            <person name="Silva R."/>
            <person name="Klein C.C."/>
            <person name="de Almeida L.G."/>
            <person name="de Lima Cunha O."/>
            <person name="Ciapina L.P."/>
            <person name="Brocchi M."/>
            <person name="Colabardini A.C."/>
            <person name="de Araujo Lima B."/>
            <person name="Machado C.R."/>
            <person name="de Almeida Soares C.M."/>
            <person name="Probst C.M."/>
            <person name="de Menezes C.B."/>
            <person name="Thompson C.E."/>
            <person name="Bartholomeu D.C."/>
            <person name="Gradia D.F."/>
            <person name="Pavoni D.P."/>
            <person name="Grisard E.C."/>
            <person name="Fantinatti-Garboggini F."/>
            <person name="Marchini F.K."/>
            <person name="Rodrigues-Luiz G.F."/>
            <person name="Wagner G."/>
            <person name="Goldman G.H."/>
            <person name="Fietto J.L."/>
            <person name="Elias M.C."/>
            <person name="Goldman M.H."/>
            <person name="Sagot M.F."/>
            <person name="Pereira M."/>
            <person name="Stoco P.H."/>
            <person name="de Mendonca-Neto R.P."/>
            <person name="Teixeira S.M."/>
            <person name="Maciel T.E."/>
            <person name="de Oliveira Mendes T.A."/>
            <person name="Urmenyi T.P."/>
            <person name="de Souza W."/>
            <person name="Schenkman S."/>
            <person name="de Vasconcelos A.T."/>
        </authorList>
    </citation>
    <scope>NUCLEOTIDE SEQUENCE [LARGE SCALE GENOMIC DNA]</scope>
</reference>
<dbReference type="PANTHER" id="PTHR12305:SF60">
    <property type="entry name" value="PHOSPHATIDYLINOSITOL 3,4,5-TRISPHOSPHATE 3-PHOSPHATASE TPTE2-RELATED"/>
    <property type="match status" value="1"/>
</dbReference>
<dbReference type="SUPFAM" id="SSF52799">
    <property type="entry name" value="(Phosphotyrosine protein) phosphatases II"/>
    <property type="match status" value="1"/>
</dbReference>
<dbReference type="InterPro" id="IPR029023">
    <property type="entry name" value="Tensin_phosphatase"/>
</dbReference>
<reference evidence="7" key="2">
    <citation type="submission" date="2013-03" db="EMBL/GenBank/DDBJ databases">
        <authorList>
            <person name="Motta M.C.M."/>
            <person name="Martins A.C.A."/>
            <person name="Preta C.M.C.C."/>
            <person name="Silva R."/>
            <person name="de Souza S.S."/>
            <person name="Klein C.C."/>
            <person name="de Almeida L.G.P."/>
            <person name="Cunha O.L."/>
            <person name="Colabardini A.C."/>
            <person name="Lima B.A."/>
            <person name="Machado C.R."/>
            <person name="Soares C.M.A."/>
            <person name="de Menezes C.B.A."/>
            <person name="Bartolomeu D.C."/>
            <person name="Grisard E.C."/>
            <person name="Fantinatti-Garboggini F."/>
            <person name="Rodrigues-Luiz G.F."/>
            <person name="Wagner G."/>
            <person name="Goldman G.H."/>
            <person name="Fietto J.L.R."/>
            <person name="Ciapina L.P."/>
            <person name="Brocchi M."/>
            <person name="Elias M.C."/>
            <person name="Goldman M.H.S."/>
            <person name="Sagot M.-F."/>
            <person name="Pereira M."/>
            <person name="Stoco P.H."/>
            <person name="Teixeira S.M.R."/>
            <person name="de Mendonca-Neto R.P."/>
            <person name="Maciel T.E.F."/>
            <person name="Mendes T.A.O."/>
            <person name="Urmenyi T.P."/>
            <person name="Teixeira M.M.G."/>
            <person name="de Camargo E.F.P."/>
            <person name="de Sousa W."/>
            <person name="Schenkman S."/>
            <person name="de Vasconcelos A.T.R."/>
        </authorList>
    </citation>
    <scope>NUCLEOTIDE SEQUENCE</scope>
</reference>
<keyword evidence="2" id="KW-1133">Transmembrane helix</keyword>
<evidence type="ECO:0000259" key="4">
    <source>
        <dbReference type="PROSITE" id="PS51181"/>
    </source>
</evidence>
<dbReference type="EMBL" id="ATMH01003712">
    <property type="protein sequence ID" value="EPY30991.1"/>
    <property type="molecule type" value="Genomic_DNA"/>
</dbReference>
<proteinExistence type="predicted"/>
<comment type="caution">
    <text evidence="7">The sequence shown here is derived from an EMBL/GenBank/DDBJ whole genome shotgun (WGS) entry which is preliminary data.</text>
</comment>
<keyword evidence="2" id="KW-0812">Transmembrane</keyword>
<dbReference type="InterPro" id="IPR016130">
    <property type="entry name" value="Tyr_Pase_AS"/>
</dbReference>
<protein>
    <submittedName>
        <fullName evidence="7">Tyrosine phosphatase isoform</fullName>
    </submittedName>
</protein>
<dbReference type="OrthoDB" id="16692at2759"/>
<evidence type="ECO:0000259" key="5">
    <source>
        <dbReference type="PROSITE" id="PS51182"/>
    </source>
</evidence>
<evidence type="ECO:0000256" key="1">
    <source>
        <dbReference type="ARBA" id="ARBA00022801"/>
    </source>
</evidence>
<feature type="domain" description="C2 tensin-type" evidence="5">
    <location>
        <begin position="395"/>
        <end position="532"/>
    </location>
</feature>
<dbReference type="Gene3D" id="3.90.190.10">
    <property type="entry name" value="Protein tyrosine phosphatase superfamily"/>
    <property type="match status" value="1"/>
</dbReference>
<evidence type="ECO:0000256" key="2">
    <source>
        <dbReference type="SAM" id="Phobius"/>
    </source>
</evidence>
<keyword evidence="2" id="KW-0472">Membrane</keyword>
<dbReference type="InterPro" id="IPR014020">
    <property type="entry name" value="Tensin_C2-dom"/>
</dbReference>
<dbReference type="PROSITE" id="PS00383">
    <property type="entry name" value="TYR_PHOSPHATASE_1"/>
    <property type="match status" value="1"/>
</dbReference>
<evidence type="ECO:0000313" key="8">
    <source>
        <dbReference type="Proteomes" id="UP000015354"/>
    </source>
</evidence>
<dbReference type="SMART" id="SM01326">
    <property type="entry name" value="PTEN_C2"/>
    <property type="match status" value="1"/>
</dbReference>
<dbReference type="EMBL" id="ATMH01001775">
    <property type="protein sequence ID" value="EPY34196.1"/>
    <property type="molecule type" value="Genomic_DNA"/>
</dbReference>
<feature type="domain" description="Phosphatase tensin-type" evidence="4">
    <location>
        <begin position="94"/>
        <end position="270"/>
    </location>
</feature>
<dbReference type="GO" id="GO:0016314">
    <property type="term" value="F:phosphatidylinositol-3,4,5-trisphosphate 3-phosphatase activity"/>
    <property type="evidence" value="ECO:0007669"/>
    <property type="project" value="TreeGrafter"/>
</dbReference>
<evidence type="ECO:0000313" key="7">
    <source>
        <dbReference type="EMBL" id="EPY34196.1"/>
    </source>
</evidence>
<dbReference type="PROSITE" id="PS51181">
    <property type="entry name" value="PPASE_TENSIN"/>
    <property type="match status" value="1"/>
</dbReference>
<dbReference type="InterPro" id="IPR029021">
    <property type="entry name" value="Prot-tyrosine_phosphatase-like"/>
</dbReference>
<name>S9W4B3_9TRYP</name>
<dbReference type="Gene3D" id="2.60.40.1110">
    <property type="match status" value="1"/>
</dbReference>
<dbReference type="Pfam" id="PF10409">
    <property type="entry name" value="PTEN_C2"/>
    <property type="match status" value="1"/>
</dbReference>
<evidence type="ECO:0000313" key="6">
    <source>
        <dbReference type="EMBL" id="EPY30991.1"/>
    </source>
</evidence>